<keyword evidence="3" id="KW-0418">Kinase</keyword>
<name>A0A239FEE5_9ACTN</name>
<dbReference type="GO" id="GO:0004674">
    <property type="term" value="F:protein serine/threonine kinase activity"/>
    <property type="evidence" value="ECO:0007669"/>
    <property type="project" value="UniProtKB-KW"/>
</dbReference>
<evidence type="ECO:0000313" key="4">
    <source>
        <dbReference type="Proteomes" id="UP000198420"/>
    </source>
</evidence>
<sequence>MSRPIPLLPIPAAAQRWRRAFPGELVQARAARRFTAMLLDGCPLLDEVLLAVDELVVNALRHTKSGQSGGTFTVEIARWDGSVAVAVTDEGAPSEPAVTDAGDDAESGRGLRTVSLLAAGWGWFGNDRSRTVAALFAATFGEAA</sequence>
<dbReference type="EMBL" id="FZNP01000020">
    <property type="protein sequence ID" value="SNS55289.1"/>
    <property type="molecule type" value="Genomic_DNA"/>
</dbReference>
<gene>
    <name evidence="3" type="ORF">SAMN06265355_12077</name>
</gene>
<dbReference type="OrthoDB" id="3478281at2"/>
<dbReference type="PANTHER" id="PTHR35526">
    <property type="entry name" value="ANTI-SIGMA-F FACTOR RSBW-RELATED"/>
    <property type="match status" value="1"/>
</dbReference>
<proteinExistence type="predicted"/>
<evidence type="ECO:0000259" key="2">
    <source>
        <dbReference type="Pfam" id="PF13581"/>
    </source>
</evidence>
<keyword evidence="4" id="KW-1185">Reference proteome</keyword>
<dbReference type="PANTHER" id="PTHR35526:SF3">
    <property type="entry name" value="ANTI-SIGMA-F FACTOR RSBW"/>
    <property type="match status" value="1"/>
</dbReference>
<dbReference type="Pfam" id="PF13581">
    <property type="entry name" value="HATPase_c_2"/>
    <property type="match status" value="1"/>
</dbReference>
<dbReference type="SUPFAM" id="SSF55874">
    <property type="entry name" value="ATPase domain of HSP90 chaperone/DNA topoisomerase II/histidine kinase"/>
    <property type="match status" value="1"/>
</dbReference>
<dbReference type="InterPro" id="IPR036890">
    <property type="entry name" value="HATPase_C_sf"/>
</dbReference>
<dbReference type="CDD" id="cd16936">
    <property type="entry name" value="HATPase_RsbW-like"/>
    <property type="match status" value="1"/>
</dbReference>
<dbReference type="Gene3D" id="3.30.565.10">
    <property type="entry name" value="Histidine kinase-like ATPase, C-terminal domain"/>
    <property type="match status" value="1"/>
</dbReference>
<keyword evidence="3" id="KW-0808">Transferase</keyword>
<dbReference type="RefSeq" id="WP_089316187.1">
    <property type="nucleotide sequence ID" value="NZ_FZNP01000020.1"/>
</dbReference>
<protein>
    <submittedName>
        <fullName evidence="3">Histidine kinase-like ATPase domain-containing protein</fullName>
    </submittedName>
</protein>
<reference evidence="4" key="1">
    <citation type="submission" date="2017-06" db="EMBL/GenBank/DDBJ databases">
        <authorList>
            <person name="Varghese N."/>
            <person name="Submissions S."/>
        </authorList>
    </citation>
    <scope>NUCLEOTIDE SEQUENCE [LARGE SCALE GENOMIC DNA]</scope>
    <source>
        <strain evidence="4">DSM 44485</strain>
    </source>
</reference>
<feature type="domain" description="Histidine kinase/HSP90-like ATPase" evidence="2">
    <location>
        <begin position="22"/>
        <end position="114"/>
    </location>
</feature>
<dbReference type="Proteomes" id="UP000198420">
    <property type="component" value="Unassembled WGS sequence"/>
</dbReference>
<evidence type="ECO:0000313" key="3">
    <source>
        <dbReference type="EMBL" id="SNS55289.1"/>
    </source>
</evidence>
<evidence type="ECO:0000256" key="1">
    <source>
        <dbReference type="ARBA" id="ARBA00022527"/>
    </source>
</evidence>
<organism evidence="3 4">
    <name type="scientific">Actinomadura mexicana</name>
    <dbReference type="NCBI Taxonomy" id="134959"/>
    <lineage>
        <taxon>Bacteria</taxon>
        <taxon>Bacillati</taxon>
        <taxon>Actinomycetota</taxon>
        <taxon>Actinomycetes</taxon>
        <taxon>Streptosporangiales</taxon>
        <taxon>Thermomonosporaceae</taxon>
        <taxon>Actinomadura</taxon>
    </lineage>
</organism>
<dbReference type="AlphaFoldDB" id="A0A239FEE5"/>
<keyword evidence="1" id="KW-0723">Serine/threonine-protein kinase</keyword>
<accession>A0A239FEE5</accession>
<dbReference type="InterPro" id="IPR050267">
    <property type="entry name" value="Anti-sigma-factor_SerPK"/>
</dbReference>
<dbReference type="InterPro" id="IPR003594">
    <property type="entry name" value="HATPase_dom"/>
</dbReference>